<dbReference type="Pfam" id="PF00005">
    <property type="entry name" value="ABC_tran"/>
    <property type="match status" value="1"/>
</dbReference>
<evidence type="ECO:0000313" key="9">
    <source>
        <dbReference type="Proteomes" id="UP000095621"/>
    </source>
</evidence>
<evidence type="ECO:0000313" key="8">
    <source>
        <dbReference type="EMBL" id="RHL65224.1"/>
    </source>
</evidence>
<evidence type="ECO:0000256" key="2">
    <source>
        <dbReference type="ARBA" id="ARBA00022448"/>
    </source>
</evidence>
<dbReference type="InterPro" id="IPR017871">
    <property type="entry name" value="ABC_transporter-like_CS"/>
</dbReference>
<keyword evidence="4 6" id="KW-0067">ATP-binding</keyword>
<keyword evidence="2" id="KW-0813">Transport</keyword>
<keyword evidence="3" id="KW-0547">Nucleotide-binding</keyword>
<evidence type="ECO:0000256" key="3">
    <source>
        <dbReference type="ARBA" id="ARBA00022741"/>
    </source>
</evidence>
<dbReference type="GO" id="GO:0016887">
    <property type="term" value="F:ATP hydrolysis activity"/>
    <property type="evidence" value="ECO:0007669"/>
    <property type="project" value="InterPro"/>
</dbReference>
<dbReference type="Gene3D" id="3.40.50.300">
    <property type="entry name" value="P-loop containing nucleotide triphosphate hydrolases"/>
    <property type="match status" value="1"/>
</dbReference>
<dbReference type="Proteomes" id="UP000284794">
    <property type="component" value="Unassembled WGS sequence"/>
</dbReference>
<dbReference type="RefSeq" id="WP_055213906.1">
    <property type="nucleotide sequence ID" value="NZ_CZBU01000001.1"/>
</dbReference>
<organism evidence="6 9">
    <name type="scientific">Lachnospira eligens</name>
    <dbReference type="NCBI Taxonomy" id="39485"/>
    <lineage>
        <taxon>Bacteria</taxon>
        <taxon>Bacillati</taxon>
        <taxon>Bacillota</taxon>
        <taxon>Clostridia</taxon>
        <taxon>Lachnospirales</taxon>
        <taxon>Lachnospiraceae</taxon>
        <taxon>Lachnospira</taxon>
    </lineage>
</organism>
<dbReference type="SUPFAM" id="SSF52540">
    <property type="entry name" value="P-loop containing nucleoside triphosphate hydrolases"/>
    <property type="match status" value="1"/>
</dbReference>
<proteinExistence type="inferred from homology"/>
<evidence type="ECO:0000259" key="5">
    <source>
        <dbReference type="PROSITE" id="PS50893"/>
    </source>
</evidence>
<evidence type="ECO:0000256" key="1">
    <source>
        <dbReference type="ARBA" id="ARBA00005417"/>
    </source>
</evidence>
<dbReference type="AlphaFoldDB" id="A0A174YHI0"/>
<dbReference type="Proteomes" id="UP000095621">
    <property type="component" value="Unassembled WGS sequence"/>
</dbReference>
<dbReference type="PROSITE" id="PS50893">
    <property type="entry name" value="ABC_TRANSPORTER_2"/>
    <property type="match status" value="1"/>
</dbReference>
<evidence type="ECO:0000256" key="4">
    <source>
        <dbReference type="ARBA" id="ARBA00022840"/>
    </source>
</evidence>
<dbReference type="EMBL" id="QSIS01000022">
    <property type="protein sequence ID" value="RHD05586.1"/>
    <property type="molecule type" value="Genomic_DNA"/>
</dbReference>
<evidence type="ECO:0000313" key="10">
    <source>
        <dbReference type="Proteomes" id="UP000284794"/>
    </source>
</evidence>
<dbReference type="GO" id="GO:0005524">
    <property type="term" value="F:ATP binding"/>
    <property type="evidence" value="ECO:0007669"/>
    <property type="project" value="UniProtKB-KW"/>
</dbReference>
<dbReference type="CDD" id="cd03268">
    <property type="entry name" value="ABC_BcrA_bacitracin_resist"/>
    <property type="match status" value="1"/>
</dbReference>
<evidence type="ECO:0000313" key="11">
    <source>
        <dbReference type="Proteomes" id="UP000285201"/>
    </source>
</evidence>
<accession>A0A174YHI0</accession>
<gene>
    <name evidence="6" type="primary">ybhF_1</name>
    <name evidence="8" type="ORF">DW007_14360</name>
    <name evidence="7" type="ORF">DW811_12915</name>
    <name evidence="6" type="ORF">ERS852490_00006</name>
</gene>
<feature type="domain" description="ABC transporter" evidence="5">
    <location>
        <begin position="6"/>
        <end position="233"/>
    </location>
</feature>
<dbReference type="InterPro" id="IPR003593">
    <property type="entry name" value="AAA+_ATPase"/>
</dbReference>
<comment type="similarity">
    <text evidence="1">Belongs to the ABC transporter superfamily.</text>
</comment>
<sequence>MSELLLQTRNLTKQYGRHRAVDDVNMHIKKGAIYGFIGRNGAGKTTCLKMISGLSTPSYGEIEMFGYKGKDLQKVRSRVGCLIEAPGLYGNMSAYDNLNIKCKLTGIKKKGYIEELLKTVGLDTVGEKKTKHYSLGMKQRLGIALALVGEPDLLILDEPINGLDPQGIVEVRETIQKLAKERGMTICISSHILEELSKLATDYGIIHNGCLVQELTREELMKKCSERIELTLDNPKQAIAVLDDMGFSSYQVIDKEHIHIFERLGESARLNMELAKAGIPVKGISITSEELENYFLRLTGGDNRA</sequence>
<evidence type="ECO:0000313" key="7">
    <source>
        <dbReference type="EMBL" id="RHD05586.1"/>
    </source>
</evidence>
<dbReference type="InterPro" id="IPR027417">
    <property type="entry name" value="P-loop_NTPase"/>
</dbReference>
<dbReference type="EMBL" id="QROY01000017">
    <property type="protein sequence ID" value="RHL65224.1"/>
    <property type="molecule type" value="Genomic_DNA"/>
</dbReference>
<dbReference type="PROSITE" id="PS00211">
    <property type="entry name" value="ABC_TRANSPORTER_1"/>
    <property type="match status" value="1"/>
</dbReference>
<protein>
    <submittedName>
        <fullName evidence="6 7">ABC transporter ATP-binding protein</fullName>
    </submittedName>
</protein>
<dbReference type="InterPro" id="IPR003439">
    <property type="entry name" value="ABC_transporter-like_ATP-bd"/>
</dbReference>
<reference evidence="6 9" key="1">
    <citation type="submission" date="2015-09" db="EMBL/GenBank/DDBJ databases">
        <authorList>
            <consortium name="Pathogen Informatics"/>
        </authorList>
    </citation>
    <scope>NUCLEOTIDE SEQUENCE [LARGE SCALE GENOMIC DNA]</scope>
    <source>
        <strain evidence="6 9">2789STDY5834875</strain>
    </source>
</reference>
<reference evidence="10 11" key="2">
    <citation type="submission" date="2018-08" db="EMBL/GenBank/DDBJ databases">
        <title>A genome reference for cultivated species of the human gut microbiota.</title>
        <authorList>
            <person name="Zou Y."/>
            <person name="Xue W."/>
            <person name="Luo G."/>
        </authorList>
    </citation>
    <scope>NUCLEOTIDE SEQUENCE [LARGE SCALE GENOMIC DNA]</scope>
    <source>
        <strain evidence="8 11">AF36-7BH</strain>
        <strain evidence="7 10">AM32-2AC</strain>
    </source>
</reference>
<evidence type="ECO:0000313" key="6">
    <source>
        <dbReference type="EMBL" id="CUQ74574.1"/>
    </source>
</evidence>
<dbReference type="PANTHER" id="PTHR43335">
    <property type="entry name" value="ABC TRANSPORTER, ATP-BINDING PROTEIN"/>
    <property type="match status" value="1"/>
</dbReference>
<dbReference type="EMBL" id="CZBU01000001">
    <property type="protein sequence ID" value="CUQ74574.1"/>
    <property type="molecule type" value="Genomic_DNA"/>
</dbReference>
<dbReference type="Proteomes" id="UP000285201">
    <property type="component" value="Unassembled WGS sequence"/>
</dbReference>
<dbReference type="SMART" id="SM00382">
    <property type="entry name" value="AAA"/>
    <property type="match status" value="1"/>
</dbReference>
<name>A0A174YHI0_9FIRM</name>
<dbReference type="PANTHER" id="PTHR43335:SF8">
    <property type="entry name" value="ABC TRANSPORTER, ATP-BINDING PROTEIN"/>
    <property type="match status" value="1"/>
</dbReference>
<dbReference type="OrthoDB" id="9809205at2"/>